<evidence type="ECO:0000313" key="1">
    <source>
        <dbReference type="EMBL" id="GBG32486.1"/>
    </source>
</evidence>
<dbReference type="InParanoid" id="A0A2R5GNL6"/>
<name>A0A2R5GNL6_9STRA</name>
<comment type="caution">
    <text evidence="1">The sequence shown here is derived from an EMBL/GenBank/DDBJ whole genome shotgun (WGS) entry which is preliminary data.</text>
</comment>
<gene>
    <name evidence="1" type="ORF">FCC1311_087112</name>
</gene>
<reference evidence="1 2" key="1">
    <citation type="submission" date="2017-12" db="EMBL/GenBank/DDBJ databases">
        <title>Sequencing, de novo assembly and annotation of complete genome of a new Thraustochytrid species, strain FCC1311.</title>
        <authorList>
            <person name="Sedici K."/>
            <person name="Godart F."/>
            <person name="Aiese Cigliano R."/>
            <person name="Sanseverino W."/>
            <person name="Barakat M."/>
            <person name="Ortet P."/>
            <person name="Marechal E."/>
            <person name="Cagnac O."/>
            <person name="Amato A."/>
        </authorList>
    </citation>
    <scope>NUCLEOTIDE SEQUENCE [LARGE SCALE GENOMIC DNA]</scope>
</reference>
<evidence type="ECO:0000313" key="2">
    <source>
        <dbReference type="Proteomes" id="UP000241890"/>
    </source>
</evidence>
<sequence length="201" mass="22330">MAVGQPVPRRARTAQAPLPLPFLDATSGACRGWLFRQGEFAHDILDLEQVHQQLQWRPFYFVADSQARSLIQLRSPAYDKAQKVARLDGAVIAGRGFRRMPHGDGVFVMEIVSKTGVRDCTERWVLGCPDERTTLLLPGASSGSNVLAPKQHVKFKAHIAPTLLASYSEISNERVANFWLSTWMVSLIKSRGTAKTMRPCA</sequence>
<dbReference type="EMBL" id="BEYU01000122">
    <property type="protein sequence ID" value="GBG32486.1"/>
    <property type="molecule type" value="Genomic_DNA"/>
</dbReference>
<protein>
    <submittedName>
        <fullName evidence="1">Uncharacterized protein</fullName>
    </submittedName>
</protein>
<keyword evidence="2" id="KW-1185">Reference proteome</keyword>
<dbReference type="AlphaFoldDB" id="A0A2R5GNL6"/>
<organism evidence="1 2">
    <name type="scientific">Hondaea fermentalgiana</name>
    <dbReference type="NCBI Taxonomy" id="2315210"/>
    <lineage>
        <taxon>Eukaryota</taxon>
        <taxon>Sar</taxon>
        <taxon>Stramenopiles</taxon>
        <taxon>Bigyra</taxon>
        <taxon>Labyrinthulomycetes</taxon>
        <taxon>Thraustochytrida</taxon>
        <taxon>Thraustochytriidae</taxon>
        <taxon>Hondaea</taxon>
    </lineage>
</organism>
<proteinExistence type="predicted"/>
<dbReference type="Proteomes" id="UP000241890">
    <property type="component" value="Unassembled WGS sequence"/>
</dbReference>
<accession>A0A2R5GNL6</accession>